<dbReference type="Proteomes" id="UP000007519">
    <property type="component" value="Chromosome"/>
</dbReference>
<dbReference type="PANTHER" id="PTHR43135:SF3">
    <property type="entry name" value="ALPHA-D-RIBOSE 1-METHYLPHOSPHONATE 5-TRIPHOSPHATE DIPHOSPHATASE"/>
    <property type="match status" value="1"/>
</dbReference>
<dbReference type="KEGG" id="sgn:SGRA_0842"/>
<dbReference type="OrthoDB" id="783596at2"/>
<keyword evidence="1" id="KW-0732">Signal</keyword>
<gene>
    <name evidence="3" type="ordered locus">SGRA_0842</name>
</gene>
<dbReference type="InterPro" id="IPR011059">
    <property type="entry name" value="Metal-dep_hydrolase_composite"/>
</dbReference>
<dbReference type="InterPro" id="IPR032466">
    <property type="entry name" value="Metal_Hydrolase"/>
</dbReference>
<dbReference type="STRING" id="984262.SGRA_0842"/>
<dbReference type="GO" id="GO:0016810">
    <property type="term" value="F:hydrolase activity, acting on carbon-nitrogen (but not peptide) bonds"/>
    <property type="evidence" value="ECO:0007669"/>
    <property type="project" value="InterPro"/>
</dbReference>
<dbReference type="Pfam" id="PF01979">
    <property type="entry name" value="Amidohydro_1"/>
    <property type="match status" value="1"/>
</dbReference>
<feature type="chain" id="PRO_5003604562" evidence="1">
    <location>
        <begin position="21"/>
        <end position="430"/>
    </location>
</feature>
<dbReference type="SUPFAM" id="SSF51338">
    <property type="entry name" value="Composite domain of metallo-dependent hydrolases"/>
    <property type="match status" value="1"/>
</dbReference>
<dbReference type="PANTHER" id="PTHR43135">
    <property type="entry name" value="ALPHA-D-RIBOSE 1-METHYLPHOSPHONATE 5-TRIPHOSPHATE DIPHOSPHATASE"/>
    <property type="match status" value="1"/>
</dbReference>
<dbReference type="SUPFAM" id="SSF51556">
    <property type="entry name" value="Metallo-dependent hydrolases"/>
    <property type="match status" value="1"/>
</dbReference>
<protein>
    <submittedName>
        <fullName evidence="3">Amidohydrolase</fullName>
    </submittedName>
</protein>
<name>H6L242_SAPGL</name>
<dbReference type="eggNOG" id="COG1228">
    <property type="taxonomic scope" value="Bacteria"/>
</dbReference>
<organism evidence="3 4">
    <name type="scientific">Saprospira grandis (strain Lewin)</name>
    <dbReference type="NCBI Taxonomy" id="984262"/>
    <lineage>
        <taxon>Bacteria</taxon>
        <taxon>Pseudomonadati</taxon>
        <taxon>Bacteroidota</taxon>
        <taxon>Saprospiria</taxon>
        <taxon>Saprospirales</taxon>
        <taxon>Saprospiraceae</taxon>
        <taxon>Saprospira</taxon>
    </lineage>
</organism>
<sequence length="430" mass="47996">MKKWSLLVLLFWAITASVWAQKTDHYLLKNVRIHTGQGEIIEEGAIAVKAGKIVELGLTKELAQKNYKEQIDGQGQWVYPALIAANTQLGLVEVEAVRATLDFREVGYFNPNIRSVVAYNTDSEILPTILSNGILYSQVVPEGGRISGQSSVLRLSAFNWEDAVVELDEGTHLWWPNRFQFTGWWAAPGPTKLNEKYRPTIEGLQLYLAEAAAYCQQEAPEKKNIKMESMRGLFFGDKRLYVHVNEAKAMLEAHQLLSPYGVKLVFVGAAEAWRIADFLAEQKIPVILSNLHALPRLEHDDVDQPYKTPAILHEKGVKFALSMQGSWNQRNLAFQAGQAVAYGLPKDVALAAISSNVAEILGVSEQIGSLEKGKAASFILSKGDLLDMRSSQITAAYLDGKLLDLDKDKQKQLYKKYMDKYELETPASKN</sequence>
<dbReference type="HOGENOM" id="CLU_046987_1_0_10"/>
<dbReference type="EMBL" id="CP002831">
    <property type="protein sequence ID" value="AFC23579.1"/>
    <property type="molecule type" value="Genomic_DNA"/>
</dbReference>
<dbReference type="AlphaFoldDB" id="H6L242"/>
<evidence type="ECO:0000313" key="4">
    <source>
        <dbReference type="Proteomes" id="UP000007519"/>
    </source>
</evidence>
<keyword evidence="4" id="KW-1185">Reference proteome</keyword>
<accession>H6L242</accession>
<dbReference type="InterPro" id="IPR051781">
    <property type="entry name" value="Metallo-dep_Hydrolase"/>
</dbReference>
<dbReference type="Gene3D" id="3.20.20.140">
    <property type="entry name" value="Metal-dependent hydrolases"/>
    <property type="match status" value="1"/>
</dbReference>
<evidence type="ECO:0000259" key="2">
    <source>
        <dbReference type="Pfam" id="PF01979"/>
    </source>
</evidence>
<dbReference type="RefSeq" id="WP_015691230.1">
    <property type="nucleotide sequence ID" value="NC_016940.1"/>
</dbReference>
<feature type="domain" description="Amidohydrolase-related" evidence="2">
    <location>
        <begin position="310"/>
        <end position="385"/>
    </location>
</feature>
<evidence type="ECO:0000256" key="1">
    <source>
        <dbReference type="SAM" id="SignalP"/>
    </source>
</evidence>
<reference evidence="3 4" key="1">
    <citation type="journal article" date="2012" name="Stand. Genomic Sci.">
        <title>Complete genome sequencing and analysis of Saprospira grandis str. Lewin, a predatory marine bacterium.</title>
        <authorList>
            <person name="Saw J.H."/>
            <person name="Yuryev A."/>
            <person name="Kanbe M."/>
            <person name="Hou S."/>
            <person name="Young A.G."/>
            <person name="Aizawa S."/>
            <person name="Alam M."/>
        </authorList>
    </citation>
    <scope>NUCLEOTIDE SEQUENCE [LARGE SCALE GENOMIC DNA]</scope>
    <source>
        <strain evidence="3 4">Lewin</strain>
    </source>
</reference>
<dbReference type="InterPro" id="IPR006680">
    <property type="entry name" value="Amidohydro-rel"/>
</dbReference>
<proteinExistence type="predicted"/>
<evidence type="ECO:0000313" key="3">
    <source>
        <dbReference type="EMBL" id="AFC23579.1"/>
    </source>
</evidence>
<feature type="signal peptide" evidence="1">
    <location>
        <begin position="1"/>
        <end position="20"/>
    </location>
</feature>